<reference evidence="2 3" key="1">
    <citation type="submission" date="2022-04" db="EMBL/GenBank/DDBJ databases">
        <title>Human microbiome associated bacterial genomes.</title>
        <authorList>
            <person name="Sandstrom S."/>
            <person name="Salamzade R."/>
            <person name="Kalan L.R."/>
        </authorList>
    </citation>
    <scope>NUCLEOTIDE SEQUENCE [LARGE SCALE GENOMIC DNA]</scope>
    <source>
        <strain evidence="3">p3-SID767</strain>
    </source>
</reference>
<gene>
    <name evidence="2" type="ORF">M3B43_03875</name>
</gene>
<organism evidence="2 3">
    <name type="scientific">Nesterenkonia massiliensis</name>
    <dbReference type="NCBI Taxonomy" id="1232429"/>
    <lineage>
        <taxon>Bacteria</taxon>
        <taxon>Bacillati</taxon>
        <taxon>Actinomycetota</taxon>
        <taxon>Actinomycetes</taxon>
        <taxon>Micrococcales</taxon>
        <taxon>Micrococcaceae</taxon>
        <taxon>Nesterenkonia</taxon>
    </lineage>
</organism>
<protein>
    <recommendedName>
        <fullName evidence="4">Type IV toxin-antitoxin system AbiEi family antitoxin domain-containing protein</fullName>
    </recommendedName>
</protein>
<keyword evidence="3" id="KW-1185">Reference proteome</keyword>
<evidence type="ECO:0000256" key="1">
    <source>
        <dbReference type="SAM" id="MobiDB-lite"/>
    </source>
</evidence>
<evidence type="ECO:0000313" key="2">
    <source>
        <dbReference type="EMBL" id="MCT1606477.1"/>
    </source>
</evidence>
<evidence type="ECO:0000313" key="3">
    <source>
        <dbReference type="Proteomes" id="UP001205046"/>
    </source>
</evidence>
<evidence type="ECO:0008006" key="4">
    <source>
        <dbReference type="Google" id="ProtNLM"/>
    </source>
</evidence>
<feature type="compositionally biased region" description="Pro residues" evidence="1">
    <location>
        <begin position="1"/>
        <end position="20"/>
    </location>
</feature>
<proteinExistence type="predicted"/>
<feature type="region of interest" description="Disordered" evidence="1">
    <location>
        <begin position="1"/>
        <end position="27"/>
    </location>
</feature>
<dbReference type="EMBL" id="JALXMO010000005">
    <property type="protein sequence ID" value="MCT1606477.1"/>
    <property type="molecule type" value="Genomic_DNA"/>
</dbReference>
<dbReference type="Proteomes" id="UP001205046">
    <property type="component" value="Unassembled WGS sequence"/>
</dbReference>
<dbReference type="RefSeq" id="WP_147640410.1">
    <property type="nucleotide sequence ID" value="NZ_CABKSP010000002.1"/>
</dbReference>
<accession>A0ABT2HP65</accession>
<sequence>MTPAPAPPIPHLLLPTPPGRPSTDRTLEHRARQGELLRLRRGVYVDTAAFFSAYPSQQHLLAAAATAAVKRRPVFCRETSLAVHGVPMLQVPNAVHLRTFRSSRAGASGASLPQLPTQHRELQHLLKQAQFSSELIRRRFQALAERRVVAPIPTGYHRAQATAAYRNRELQLPLGPPAQFFRDLLAPGQLTQAESLTFSVIDTVARMELADAIVVLDAVLGGRVPGHRALATQDFAPWLDFLGPQRMKDRWDQLIAFADGAAESVGESWSRAVMHTLGFPAPILQANFQLPRGDTARTDFYWPDLGLVGEFDGRMKYSRSRVLSGLDPGEVVFQEKLREEALSELGLRVVRWVWDDLKSPQQLADRLLRAGLPQTDRTGSLR</sequence>
<name>A0ABT2HP65_9MICC</name>
<comment type="caution">
    <text evidence="2">The sequence shown here is derived from an EMBL/GenBank/DDBJ whole genome shotgun (WGS) entry which is preliminary data.</text>
</comment>